<gene>
    <name evidence="2" type="ORF">FQA47_001713</name>
</gene>
<comment type="caution">
    <text evidence="2">The sequence shown here is derived from an EMBL/GenBank/DDBJ whole genome shotgun (WGS) entry which is preliminary data.</text>
</comment>
<name>A0A834BTT3_ORYME</name>
<dbReference type="AlphaFoldDB" id="A0A834BTT3"/>
<dbReference type="PANTHER" id="PTHR47130">
    <property type="entry name" value="SI:DKEY-19B23.11-RELATED"/>
    <property type="match status" value="1"/>
</dbReference>
<accession>A0A834BTT3</accession>
<reference evidence="2" key="1">
    <citation type="journal article" name="BMC Genomics">
        <title>Long-read sequencing and de novo genome assembly of marine medaka (Oryzias melastigma).</title>
        <authorList>
            <person name="Liang P."/>
            <person name="Saqib H.S.A."/>
            <person name="Ni X."/>
            <person name="Shen Y."/>
        </authorList>
    </citation>
    <scope>NUCLEOTIDE SEQUENCE</scope>
    <source>
        <strain evidence="2">Bigg-433</strain>
    </source>
</reference>
<evidence type="ECO:0000259" key="1">
    <source>
        <dbReference type="Pfam" id="PF26562"/>
    </source>
</evidence>
<dbReference type="PANTHER" id="PTHR47130:SF3">
    <property type="entry name" value="ZONA PELLUCIDA PROTEIN"/>
    <property type="match status" value="1"/>
</dbReference>
<proteinExistence type="predicted"/>
<feature type="domain" description="ZP-domain containing protein Ig-like" evidence="1">
    <location>
        <begin position="365"/>
        <end position="471"/>
    </location>
</feature>
<dbReference type="Proteomes" id="UP000646548">
    <property type="component" value="Unassembled WGS sequence"/>
</dbReference>
<organism evidence="2 3">
    <name type="scientific">Oryzias melastigma</name>
    <name type="common">Marine medaka</name>
    <dbReference type="NCBI Taxonomy" id="30732"/>
    <lineage>
        <taxon>Eukaryota</taxon>
        <taxon>Metazoa</taxon>
        <taxon>Chordata</taxon>
        <taxon>Craniata</taxon>
        <taxon>Vertebrata</taxon>
        <taxon>Euteleostomi</taxon>
        <taxon>Actinopterygii</taxon>
        <taxon>Neopterygii</taxon>
        <taxon>Teleostei</taxon>
        <taxon>Neoteleostei</taxon>
        <taxon>Acanthomorphata</taxon>
        <taxon>Ovalentaria</taxon>
        <taxon>Atherinomorphae</taxon>
        <taxon>Beloniformes</taxon>
        <taxon>Adrianichthyidae</taxon>
        <taxon>Oryziinae</taxon>
        <taxon>Oryzias</taxon>
    </lineage>
</organism>
<dbReference type="EMBL" id="WKFB01000885">
    <property type="protein sequence ID" value="KAF6717102.1"/>
    <property type="molecule type" value="Genomic_DNA"/>
</dbReference>
<evidence type="ECO:0000313" key="2">
    <source>
        <dbReference type="EMBL" id="KAF6717102.1"/>
    </source>
</evidence>
<protein>
    <recommendedName>
        <fullName evidence="1">ZP-domain containing protein Ig-like domain-containing protein</fullName>
    </recommendedName>
</protein>
<dbReference type="Pfam" id="PF26562">
    <property type="entry name" value="Ig-like"/>
    <property type="match status" value="1"/>
</dbReference>
<evidence type="ECO:0000313" key="3">
    <source>
        <dbReference type="Proteomes" id="UP000646548"/>
    </source>
</evidence>
<sequence length="490" mass="54880">MRKPEKMLANGVRSDCAGNLMRLSLDEALAVGNQLQVEAINGTQRILVTPSLAAQCGYSMESDPWGNTRIYMSLLGCFMANKDDSTFSTSLKLHMYKHTPSDVVSHDVTQTCSYSRWAFRDVLCDRNYMEVYDSKMNKLPGVSTRQGLLKLSRRLGFLKYTPQDSEEAPGIWKMTFYTPEPVAMVLKEAEQAGYGAKMTQTRLAIRSPYHTSETYSEDVSIASVTMTSADLMGFVTPIVKQVAGSLTGGVLFTDEFISWHIPRRVTPLTEGKAKITELYMGINGQRLDKAQMATRGYSLSTTEFHIVVDIPVGSPDGYYKSHAPDFQYHITYTIEPMLEVTWRPENTNEETKYKILFPITTPPMRHPINTIDYTIPEERVFNVHVGAFLHDVILKNITFPTGVLSVEECNARGFAVQEHRLANGTKMFSVSVAFDTEAVLKHNPEPLVTTYFLPLVFGFAVLPEDLPFAHRCRAPGISAGCCSSNTHWNL</sequence>
<dbReference type="InterPro" id="IPR058876">
    <property type="entry name" value="Ig-like_ZP"/>
</dbReference>